<evidence type="ECO:0000256" key="6">
    <source>
        <dbReference type="ARBA" id="ARBA00023212"/>
    </source>
</evidence>
<dbReference type="InterPro" id="IPR019323">
    <property type="entry name" value="ELKS/CAST"/>
</dbReference>
<keyword evidence="4" id="KW-0770">Synapse</keyword>
<dbReference type="PANTHER" id="PTHR18861">
    <property type="entry name" value="ELKS/RAB6-INTERACTING/CAST PROTEIN"/>
    <property type="match status" value="1"/>
</dbReference>
<feature type="region of interest" description="Disordered" evidence="10">
    <location>
        <begin position="1"/>
        <end position="61"/>
    </location>
</feature>
<dbReference type="GO" id="GO:0048788">
    <property type="term" value="C:cytoskeleton of presynaptic active zone"/>
    <property type="evidence" value="ECO:0007669"/>
    <property type="project" value="TreeGrafter"/>
</dbReference>
<gene>
    <name evidence="11" type="primary">LOC107574055</name>
</gene>
<dbReference type="GO" id="GO:0030424">
    <property type="term" value="C:axon"/>
    <property type="evidence" value="ECO:0007669"/>
    <property type="project" value="UniProtKB-SubCell"/>
</dbReference>
<dbReference type="GO" id="GO:0048167">
    <property type="term" value="P:regulation of synaptic plasticity"/>
    <property type="evidence" value="ECO:0007669"/>
    <property type="project" value="TreeGrafter"/>
</dbReference>
<proteinExistence type="predicted"/>
<evidence type="ECO:0000256" key="4">
    <source>
        <dbReference type="ARBA" id="ARBA00023018"/>
    </source>
</evidence>
<evidence type="ECO:0000256" key="10">
    <source>
        <dbReference type="SAM" id="MobiDB-lite"/>
    </source>
</evidence>
<protein>
    <submittedName>
        <fullName evidence="11">ELKS/Rab6-interacting/CAST family member 1-like</fullName>
    </submittedName>
</protein>
<feature type="compositionally biased region" description="Polar residues" evidence="10">
    <location>
        <begin position="1"/>
        <end position="11"/>
    </location>
</feature>
<evidence type="ECO:0000256" key="8">
    <source>
        <dbReference type="ARBA" id="ARBA00034106"/>
    </source>
</evidence>
<keyword evidence="7" id="KW-0966">Cell projection</keyword>
<evidence type="ECO:0000256" key="5">
    <source>
        <dbReference type="ARBA" id="ARBA00023054"/>
    </source>
</evidence>
<keyword evidence="2" id="KW-0963">Cytoplasm</keyword>
<comment type="subcellular location">
    <subcellularLocation>
        <location evidence="1">Cytoplasm</location>
        <location evidence="1">Cytoskeleton</location>
    </subcellularLocation>
    <subcellularLocation>
        <location evidence="8">Presynapse</location>
    </subcellularLocation>
</comment>
<feature type="region of interest" description="Disordered" evidence="10">
    <location>
        <begin position="956"/>
        <end position="977"/>
    </location>
</feature>
<name>A0A672S543_SINGR</name>
<sequence>MYGSSRSVSKMDSNHSGGRNNQGNSGRSPRLPRSPRMTHRRTNSMGGSGGGPGGSGGKTLSMENIQSLNAAYATSGPMYMSDNEVTFGTSSDLPKSGVATGRFGGSIPYGVRGTVTGSTPDMAMVPAVSTDSMGFGGEIHAASTVPHSLRQARDNTIMELQAQLKEVLRENELLQKEIEVKESKLSSSMSSIKSFWSPELKKERALRKDEASKIAVWKEQYRAVQDETHHLQTSVQALQAELRIQRDLNQLLQPPGEPLACEPSEEQERQAREVFLLRRTLEEMEVRLETQRQTLVARDESVKKLLEMLHCKGPSSKASEEDHERTRRLADAEMHAHHLENLLEQRDKELAALREELHRRLEGTPETTKTKALQTVIEMKDSQISSLERGLRELEDQVMMLRSNSMLSCEERQEEAKQMEVYRNHTKFMKNKMDQVKQDLSRKDTQLLGLQTKLETLTNQFSDSKQHIEVLKESLTAKEQRAAILQTEVDALRLRLEEKETMLNKKSKQIQEMSEEKSTLNGEIHDLKDMLEVKERKVNVLQKKIENLQEQLSDKEKQMSSLRERVKSLQTDTSNTDTALTTLEDSLAEKERIIERLKEQRDREEREKTEELDSSKKELRELKEKVSMLQGDLSDRETSLLDLKEHASSLASSGLKKDSKLKSLDIALEQRREECIKLENQLKKVSKANAQANAEISERISSLEADVARHREDSAKAQAEVDRLLDILRQMENEKNDKDRKISELERSVCFPDRLDLVASCLRFRQMKEQSKKSSGKHKEASGKGRNVNDAEPRLSQESLRQKAERIEELEEALRESVQITAEREMVLAQEEAARTHQEKQMEELLGAMEKVKLELESMKAKMSSTQQSLAEKEAHLTTLRAERRRHLEEVLEMKQEALLAAISEKDANIALLELSASKKKKTQEEVAQLRREKDRLVQQLKQQTQNRMKLMADNYDDGYLKTPPDQTNHKPPKSPDQVTIRFPVGCFISKEFFIFQRPVV</sequence>
<dbReference type="Ensembl" id="ENSSGRT00000102902.1">
    <property type="protein sequence ID" value="ENSSGRP00000096719.1"/>
    <property type="gene ID" value="ENSSGRG00000048303.1"/>
</dbReference>
<feature type="region of interest" description="Disordered" evidence="10">
    <location>
        <begin position="552"/>
        <end position="577"/>
    </location>
</feature>
<dbReference type="Proteomes" id="UP000472262">
    <property type="component" value="Unassembled WGS sequence"/>
</dbReference>
<feature type="coiled-coil region" evidence="9">
    <location>
        <begin position="336"/>
        <end position="404"/>
    </location>
</feature>
<evidence type="ECO:0000256" key="1">
    <source>
        <dbReference type="ARBA" id="ARBA00004245"/>
    </source>
</evidence>
<dbReference type="Gene3D" id="1.10.287.1490">
    <property type="match status" value="1"/>
</dbReference>
<feature type="compositionally biased region" description="Gly residues" evidence="10">
    <location>
        <begin position="46"/>
        <end position="57"/>
    </location>
</feature>
<feature type="coiled-coil region" evidence="9">
    <location>
        <begin position="661"/>
        <end position="748"/>
    </location>
</feature>
<reference evidence="11" key="2">
    <citation type="submission" date="2025-09" db="UniProtKB">
        <authorList>
            <consortium name="Ensembl"/>
        </authorList>
    </citation>
    <scope>IDENTIFICATION</scope>
</reference>
<feature type="region of interest" description="Disordered" evidence="10">
    <location>
        <begin position="768"/>
        <end position="800"/>
    </location>
</feature>
<dbReference type="AlphaFoldDB" id="A0A672S543"/>
<dbReference type="GO" id="GO:0007274">
    <property type="term" value="P:neuromuscular synaptic transmission"/>
    <property type="evidence" value="ECO:0007669"/>
    <property type="project" value="TreeGrafter"/>
</dbReference>
<reference evidence="11" key="1">
    <citation type="submission" date="2025-08" db="UniProtKB">
        <authorList>
            <consortium name="Ensembl"/>
        </authorList>
    </citation>
    <scope>IDENTIFICATION</scope>
</reference>
<feature type="coiled-coil region" evidence="9">
    <location>
        <begin position="150"/>
        <end position="184"/>
    </location>
</feature>
<accession>A0A672S543</accession>
<keyword evidence="6" id="KW-0206">Cytoskeleton</keyword>
<keyword evidence="3" id="KW-0597">Phosphoprotein</keyword>
<evidence type="ECO:0000256" key="3">
    <source>
        <dbReference type="ARBA" id="ARBA00022553"/>
    </source>
</evidence>
<evidence type="ECO:0000313" key="11">
    <source>
        <dbReference type="Ensembl" id="ENSSGRP00000096719.1"/>
    </source>
</evidence>
<keyword evidence="12" id="KW-1185">Reference proteome</keyword>
<feature type="compositionally biased region" description="Low complexity" evidence="10">
    <location>
        <begin position="14"/>
        <end position="35"/>
    </location>
</feature>
<evidence type="ECO:0000313" key="12">
    <source>
        <dbReference type="Proteomes" id="UP000472262"/>
    </source>
</evidence>
<evidence type="ECO:0000256" key="2">
    <source>
        <dbReference type="ARBA" id="ARBA00022490"/>
    </source>
</evidence>
<dbReference type="PANTHER" id="PTHR18861:SF1">
    <property type="entry name" value="ELKS_RAB6-INTERACTING_CAST FAMILY MEMBER 1"/>
    <property type="match status" value="1"/>
</dbReference>
<evidence type="ECO:0000256" key="9">
    <source>
        <dbReference type="SAM" id="Coils"/>
    </source>
</evidence>
<dbReference type="Pfam" id="PF10174">
    <property type="entry name" value="Cast"/>
    <property type="match status" value="1"/>
</dbReference>
<feature type="compositionally biased region" description="Basic and acidic residues" evidence="10">
    <location>
        <begin position="552"/>
        <end position="567"/>
    </location>
</feature>
<dbReference type="SUPFAM" id="SSF90257">
    <property type="entry name" value="Myosin rod fragments"/>
    <property type="match status" value="1"/>
</dbReference>
<evidence type="ECO:0000256" key="7">
    <source>
        <dbReference type="ARBA" id="ARBA00023273"/>
    </source>
</evidence>
<keyword evidence="5 9" id="KW-0175">Coiled coil</keyword>
<organism evidence="11 12">
    <name type="scientific">Sinocyclocheilus grahami</name>
    <name type="common">Dianchi golden-line fish</name>
    <name type="synonym">Barbus grahami</name>
    <dbReference type="NCBI Taxonomy" id="75366"/>
    <lineage>
        <taxon>Eukaryota</taxon>
        <taxon>Metazoa</taxon>
        <taxon>Chordata</taxon>
        <taxon>Craniata</taxon>
        <taxon>Vertebrata</taxon>
        <taxon>Euteleostomi</taxon>
        <taxon>Actinopterygii</taxon>
        <taxon>Neopterygii</taxon>
        <taxon>Teleostei</taxon>
        <taxon>Ostariophysi</taxon>
        <taxon>Cypriniformes</taxon>
        <taxon>Cyprinidae</taxon>
        <taxon>Cyprininae</taxon>
        <taxon>Sinocyclocheilus</taxon>
    </lineage>
</organism>
<dbReference type="GO" id="GO:0098882">
    <property type="term" value="F:structural constituent of presynaptic active zone"/>
    <property type="evidence" value="ECO:0007669"/>
    <property type="project" value="TreeGrafter"/>
</dbReference>